<proteinExistence type="predicted"/>
<sequence>MKYLPFILAGGVFLFVPCAFLYSFFREQRFLRDVYNTEIIYGTLECFGRYRRGGRHSRSGYFEYDDNSNGFYHPVFIVSDGNRTYKVMNFFSRKDLDKQHIGQTFRLRYINRFQIERFKMDGFKISGFEKITYVIIDDDYEINKYIRWIKMNIYGCLFLAIVFSIPLLSILFLIYLSYSSGV</sequence>
<dbReference type="AlphaFoldDB" id="A0AB36TEW0"/>
<dbReference type="Proteomes" id="UP000223596">
    <property type="component" value="Unassembled WGS sequence"/>
</dbReference>
<comment type="caution">
    <text evidence="2">The sequence shown here is derived from an EMBL/GenBank/DDBJ whole genome shotgun (WGS) entry which is preliminary data.</text>
</comment>
<name>A0AB36TEW0_ACETH</name>
<dbReference type="EMBL" id="PDBW01000001">
    <property type="protein sequence ID" value="PFH01831.1"/>
    <property type="molecule type" value="Genomic_DNA"/>
</dbReference>
<keyword evidence="1" id="KW-0812">Transmembrane</keyword>
<evidence type="ECO:0008006" key="4">
    <source>
        <dbReference type="Google" id="ProtNLM"/>
    </source>
</evidence>
<evidence type="ECO:0000256" key="1">
    <source>
        <dbReference type="SAM" id="Phobius"/>
    </source>
</evidence>
<evidence type="ECO:0000313" key="2">
    <source>
        <dbReference type="EMBL" id="PFH01831.1"/>
    </source>
</evidence>
<evidence type="ECO:0000313" key="3">
    <source>
        <dbReference type="Proteomes" id="UP000223596"/>
    </source>
</evidence>
<keyword evidence="1" id="KW-0472">Membrane</keyword>
<dbReference type="GeneID" id="35804109"/>
<reference evidence="2 3" key="1">
    <citation type="submission" date="2017-09" db="EMBL/GenBank/DDBJ databases">
        <title>Evaluation of Pacific Biosciences Sequencing Technology to Finishing C. thermocellum Genome Sequences.</title>
        <authorList>
            <person name="Brown S."/>
        </authorList>
    </citation>
    <scope>NUCLEOTIDE SEQUENCE [LARGE SCALE GENOMIC DNA]</scope>
    <source>
        <strain evidence="2 3">AD2</strain>
    </source>
</reference>
<organism evidence="2 3">
    <name type="scientific">Acetivibrio thermocellus AD2</name>
    <dbReference type="NCBI Taxonomy" id="1138384"/>
    <lineage>
        <taxon>Bacteria</taxon>
        <taxon>Bacillati</taxon>
        <taxon>Bacillota</taxon>
        <taxon>Clostridia</taxon>
        <taxon>Eubacteriales</taxon>
        <taxon>Oscillospiraceae</taxon>
        <taxon>Acetivibrio</taxon>
    </lineage>
</organism>
<keyword evidence="1" id="KW-1133">Transmembrane helix</keyword>
<feature type="transmembrane region" description="Helical" evidence="1">
    <location>
        <begin position="6"/>
        <end position="25"/>
    </location>
</feature>
<accession>A0AB36TEW0</accession>
<feature type="transmembrane region" description="Helical" evidence="1">
    <location>
        <begin position="153"/>
        <end position="178"/>
    </location>
</feature>
<gene>
    <name evidence="2" type="ORF">M972_11575</name>
</gene>
<protein>
    <recommendedName>
        <fullName evidence="4">DUF3592 domain-containing protein</fullName>
    </recommendedName>
</protein>
<dbReference type="RefSeq" id="WP_003514902.1">
    <property type="nucleotide sequence ID" value="NZ_CP013828.1"/>
</dbReference>